<keyword evidence="1" id="KW-1133">Transmembrane helix</keyword>
<evidence type="ECO:0000313" key="3">
    <source>
        <dbReference type="Proteomes" id="UP000186594"/>
    </source>
</evidence>
<reference evidence="2 3" key="1">
    <citation type="submission" date="2016-04" db="EMBL/GenBank/DDBJ databases">
        <title>Evolutionary innovation and constraint leading to complex multicellularity in the Ascomycota.</title>
        <authorList>
            <person name="Cisse O."/>
            <person name="Nguyen A."/>
            <person name="Hewitt D.A."/>
            <person name="Jedd G."/>
            <person name="Stajich J.E."/>
        </authorList>
    </citation>
    <scope>NUCLEOTIDE SEQUENCE [LARGE SCALE GENOMIC DNA]</scope>
    <source>
        <strain evidence="2 3">DAH-3</strain>
    </source>
</reference>
<dbReference type="Proteomes" id="UP000186594">
    <property type="component" value="Unassembled WGS sequence"/>
</dbReference>
<gene>
    <name evidence="2" type="ORF">NEOLI_004783</name>
</gene>
<accession>A0A1U7LM54</accession>
<keyword evidence="1" id="KW-0472">Membrane</keyword>
<feature type="transmembrane region" description="Helical" evidence="1">
    <location>
        <begin position="299"/>
        <end position="319"/>
    </location>
</feature>
<evidence type="ECO:0000256" key="1">
    <source>
        <dbReference type="SAM" id="Phobius"/>
    </source>
</evidence>
<comment type="caution">
    <text evidence="2">The sequence shown here is derived from an EMBL/GenBank/DDBJ whole genome shotgun (WGS) entry which is preliminary data.</text>
</comment>
<name>A0A1U7LM54_NEOID</name>
<sequence>MHRAISHNILPSILEYLDINSIQNLVGVNRSVYLYVCTFWNPKVVRFSSLDVACRHKLTDDIICTILDNEMSWLSRVIRRSRKIDLSGTLVSISSIEKILKQHPRLQHLVLSRLINAPESAIIAMFKSTPFSQSITLNLGPSVRNFKFQSSHVKVSELETIQSPLLKVNRYLCVDEHTGASNVVVNCPVVKGQSPSKICNGCMTATTGPTTLLDAKHLCSSCTSKAPCSHCSKQYPRYKTLPCFACEKICCRACMKVSCFFCKNVYCGDCFTHTSTSMASACHWNSKCKDQKDRIVKGIYMFPVGGFTSVSGVFFGIGYENMILETVL</sequence>
<dbReference type="EMBL" id="LXFE01001334">
    <property type="protein sequence ID" value="OLL23727.1"/>
    <property type="molecule type" value="Genomic_DNA"/>
</dbReference>
<dbReference type="AlphaFoldDB" id="A0A1U7LM54"/>
<keyword evidence="1" id="KW-0812">Transmembrane</keyword>
<evidence type="ECO:0000313" key="2">
    <source>
        <dbReference type="EMBL" id="OLL23727.1"/>
    </source>
</evidence>
<keyword evidence="3" id="KW-1185">Reference proteome</keyword>
<organism evidence="2 3">
    <name type="scientific">Neolecta irregularis (strain DAH-3)</name>
    <dbReference type="NCBI Taxonomy" id="1198029"/>
    <lineage>
        <taxon>Eukaryota</taxon>
        <taxon>Fungi</taxon>
        <taxon>Dikarya</taxon>
        <taxon>Ascomycota</taxon>
        <taxon>Taphrinomycotina</taxon>
        <taxon>Neolectales</taxon>
        <taxon>Neolectaceae</taxon>
        <taxon>Neolecta</taxon>
    </lineage>
</organism>
<proteinExistence type="predicted"/>
<protein>
    <submittedName>
        <fullName evidence="2">Uncharacterized protein</fullName>
    </submittedName>
</protein>